<dbReference type="EMBL" id="LDPG01000007">
    <property type="protein sequence ID" value="KLV18424.1"/>
    <property type="molecule type" value="Genomic_DNA"/>
</dbReference>
<organism evidence="3 4">
    <name type="scientific">Bacillus anthracis</name>
    <name type="common">anthrax bacterium</name>
    <dbReference type="NCBI Taxonomy" id="1392"/>
    <lineage>
        <taxon>Bacteria</taxon>
        <taxon>Bacillati</taxon>
        <taxon>Bacillota</taxon>
        <taxon>Bacilli</taxon>
        <taxon>Bacillales</taxon>
        <taxon>Bacillaceae</taxon>
        <taxon>Bacillus</taxon>
        <taxon>Bacillus cereus group</taxon>
    </lineage>
</organism>
<dbReference type="Pfam" id="PF13921">
    <property type="entry name" value="Myb_DNA-bind_6"/>
    <property type="match status" value="1"/>
</dbReference>
<sequence length="183" mass="20173">MSNIKKNGWTGEEDQLLATTVLKYISEGKTQVAACDFVASEINKTSAAARFRWNSKLRKEYEKEVEVAKKTKESQKKESNTLGGNTKAKDIVVSAASTPCATSGSSSAINDVLLQIEEGVNTLKHQLLYTTPSIEEFDLLQSENASLKAQLNQSIERVNELESLYSQANSIVEQIQRITIGNK</sequence>
<keyword evidence="1" id="KW-0175">Coiled coil</keyword>
<comment type="caution">
    <text evidence="3">The sequence shown here is derived from an EMBL/GenBank/DDBJ whole genome shotgun (WGS) entry which is preliminary data.</text>
</comment>
<dbReference type="InterPro" id="IPR014243">
    <property type="entry name" value="RsfA-like"/>
</dbReference>
<dbReference type="PANTHER" id="PTHR41302:SF2">
    <property type="entry name" value="PRESPORE SPECIFIC TRANSCRIPTIONAL ACTIVATOR RSFA"/>
    <property type="match status" value="1"/>
</dbReference>
<dbReference type="AlphaFoldDB" id="A0A0J1HXM0"/>
<dbReference type="PROSITE" id="PS51294">
    <property type="entry name" value="HTH_MYB"/>
    <property type="match status" value="1"/>
</dbReference>
<dbReference type="Proteomes" id="UP000035904">
    <property type="component" value="Unassembled WGS sequence"/>
</dbReference>
<dbReference type="RefSeq" id="WP_016121730.1">
    <property type="nucleotide sequence ID" value="NZ_LDPG01000007.1"/>
</dbReference>
<dbReference type="PANTHER" id="PTHR41302">
    <property type="entry name" value="PRESPORE-SPECIFIC TRANSCRIPTIONAL REGULATOR RSFA-RELATED"/>
    <property type="match status" value="1"/>
</dbReference>
<protein>
    <submittedName>
        <fullName evidence="3">RsfA family transcription factor</fullName>
    </submittedName>
</protein>
<evidence type="ECO:0000313" key="4">
    <source>
        <dbReference type="Proteomes" id="UP000035904"/>
    </source>
</evidence>
<name>A0A0J1HXM0_BACAN</name>
<evidence type="ECO:0000256" key="1">
    <source>
        <dbReference type="SAM" id="Coils"/>
    </source>
</evidence>
<proteinExistence type="predicted"/>
<evidence type="ECO:0000313" key="3">
    <source>
        <dbReference type="EMBL" id="KLV18424.1"/>
    </source>
</evidence>
<reference evidence="3 4" key="1">
    <citation type="submission" date="2015-05" db="EMBL/GenBank/DDBJ databases">
        <title>Whole genome sequence and identification of bacterial endophytes from Costus igneus.</title>
        <authorList>
            <person name="Lee Y.P."/>
            <person name="Gan H.M."/>
            <person name="Eng W."/>
            <person name="Wheatley M.S."/>
            <person name="Caraballo A."/>
            <person name="Polter S."/>
            <person name="Savka M.A."/>
            <person name="Hudson A.O."/>
        </authorList>
    </citation>
    <scope>NUCLEOTIDE SEQUENCE [LARGE SCALE GENOMIC DNA]</scope>
    <source>
        <strain evidence="3 4">RIT375</strain>
    </source>
</reference>
<dbReference type="PATRIC" id="fig|1392.242.peg.5782"/>
<feature type="coiled-coil region" evidence="1">
    <location>
        <begin position="137"/>
        <end position="164"/>
    </location>
</feature>
<feature type="domain" description="HTH myb-type" evidence="2">
    <location>
        <begin position="1"/>
        <end position="61"/>
    </location>
</feature>
<gene>
    <name evidence="3" type="ORF">ABW01_13710</name>
</gene>
<accession>A0A0J1HXM0</accession>
<dbReference type="InterPro" id="IPR017930">
    <property type="entry name" value="Myb_dom"/>
</dbReference>
<evidence type="ECO:0000259" key="2">
    <source>
        <dbReference type="PROSITE" id="PS51294"/>
    </source>
</evidence>